<protein>
    <submittedName>
        <fullName evidence="1">Uncharacterized protein</fullName>
    </submittedName>
</protein>
<sequence length="82" mass="9265">MNLERLNKLETIDPIPLLPWRTESFTEIKVELDQETAREHAETVRATSDLIVYSDASGREGYLGAAVIPLNNNLEIIQSQQV</sequence>
<dbReference type="VEuPathDB" id="FungiDB:EYZ11_003472"/>
<dbReference type="EMBL" id="SOSA01000089">
    <property type="protein sequence ID" value="THC97029.1"/>
    <property type="molecule type" value="Genomic_DNA"/>
</dbReference>
<keyword evidence="2" id="KW-1185">Reference proteome</keyword>
<comment type="caution">
    <text evidence="1">The sequence shown here is derived from an EMBL/GenBank/DDBJ whole genome shotgun (WGS) entry which is preliminary data.</text>
</comment>
<gene>
    <name evidence="1" type="ORF">EYZ11_003472</name>
</gene>
<evidence type="ECO:0000313" key="2">
    <source>
        <dbReference type="Proteomes" id="UP000308092"/>
    </source>
</evidence>
<dbReference type="Proteomes" id="UP000308092">
    <property type="component" value="Unassembled WGS sequence"/>
</dbReference>
<reference evidence="1 2" key="1">
    <citation type="submission" date="2019-03" db="EMBL/GenBank/DDBJ databases">
        <title>The genome sequence of a newly discovered highly antifungal drug resistant Aspergillus species, Aspergillus tanneri NIH 1004.</title>
        <authorList>
            <person name="Mounaud S."/>
            <person name="Singh I."/>
            <person name="Joardar V."/>
            <person name="Pakala S."/>
            <person name="Pakala S."/>
            <person name="Venepally P."/>
            <person name="Hoover J."/>
            <person name="Nierman W."/>
            <person name="Chung J."/>
            <person name="Losada L."/>
        </authorList>
    </citation>
    <scope>NUCLEOTIDE SEQUENCE [LARGE SCALE GENOMIC DNA]</scope>
    <source>
        <strain evidence="1 2">NIH1004</strain>
    </source>
</reference>
<dbReference type="AlphaFoldDB" id="A0A4S3JN05"/>
<evidence type="ECO:0000313" key="1">
    <source>
        <dbReference type="EMBL" id="THC97029.1"/>
    </source>
</evidence>
<accession>A0A4S3JN05</accession>
<organism evidence="1 2">
    <name type="scientific">Aspergillus tanneri</name>
    <dbReference type="NCBI Taxonomy" id="1220188"/>
    <lineage>
        <taxon>Eukaryota</taxon>
        <taxon>Fungi</taxon>
        <taxon>Dikarya</taxon>
        <taxon>Ascomycota</taxon>
        <taxon>Pezizomycotina</taxon>
        <taxon>Eurotiomycetes</taxon>
        <taxon>Eurotiomycetidae</taxon>
        <taxon>Eurotiales</taxon>
        <taxon>Aspergillaceae</taxon>
        <taxon>Aspergillus</taxon>
        <taxon>Aspergillus subgen. Circumdati</taxon>
    </lineage>
</organism>
<proteinExistence type="predicted"/>
<name>A0A4S3JN05_9EURO</name>